<feature type="domain" description="Gfo/Idh/MocA-like oxidoreductase N-terminal" evidence="1">
    <location>
        <begin position="43"/>
        <end position="172"/>
    </location>
</feature>
<gene>
    <name evidence="2" type="primary">strI</name>
    <name evidence="2" type="ORF">BGE01nite_04210</name>
</gene>
<dbReference type="Gene3D" id="3.30.360.10">
    <property type="entry name" value="Dihydrodipicolinate Reductase, domain 2"/>
    <property type="match status" value="1"/>
</dbReference>
<proteinExistence type="predicted"/>
<dbReference type="SUPFAM" id="SSF55347">
    <property type="entry name" value="Glyceraldehyde-3-phosphate dehydrogenase-like, C-terminal domain"/>
    <property type="match status" value="1"/>
</dbReference>
<dbReference type="Pfam" id="PF01408">
    <property type="entry name" value="GFO_IDH_MocA"/>
    <property type="match status" value="1"/>
</dbReference>
<protein>
    <submittedName>
        <fullName evidence="2">Streptomycin biosynthesis protein StrI</fullName>
    </submittedName>
</protein>
<dbReference type="InterPro" id="IPR050463">
    <property type="entry name" value="Gfo/Idh/MocA_oxidrdct_glycsds"/>
</dbReference>
<evidence type="ECO:0000313" key="3">
    <source>
        <dbReference type="Proteomes" id="UP000321577"/>
    </source>
</evidence>
<dbReference type="Proteomes" id="UP000321577">
    <property type="component" value="Unassembled WGS sequence"/>
</dbReference>
<name>A0A512M322_9BACT</name>
<keyword evidence="3" id="KW-1185">Reference proteome</keyword>
<dbReference type="OrthoDB" id="9815825at2"/>
<evidence type="ECO:0000259" key="1">
    <source>
        <dbReference type="Pfam" id="PF01408"/>
    </source>
</evidence>
<dbReference type="GO" id="GO:0000166">
    <property type="term" value="F:nucleotide binding"/>
    <property type="evidence" value="ECO:0007669"/>
    <property type="project" value="InterPro"/>
</dbReference>
<dbReference type="InterPro" id="IPR006311">
    <property type="entry name" value="TAT_signal"/>
</dbReference>
<dbReference type="SUPFAM" id="SSF51735">
    <property type="entry name" value="NAD(P)-binding Rossmann-fold domains"/>
    <property type="match status" value="1"/>
</dbReference>
<accession>A0A512M322</accession>
<organism evidence="2 3">
    <name type="scientific">Brevifollis gellanilyticus</name>
    <dbReference type="NCBI Taxonomy" id="748831"/>
    <lineage>
        <taxon>Bacteria</taxon>
        <taxon>Pseudomonadati</taxon>
        <taxon>Verrucomicrobiota</taxon>
        <taxon>Verrucomicrobiia</taxon>
        <taxon>Verrucomicrobiales</taxon>
        <taxon>Verrucomicrobiaceae</taxon>
    </lineage>
</organism>
<reference evidence="2 3" key="1">
    <citation type="submission" date="2019-07" db="EMBL/GenBank/DDBJ databases">
        <title>Whole genome shotgun sequence of Brevifollis gellanilyticus NBRC 108608.</title>
        <authorList>
            <person name="Hosoyama A."/>
            <person name="Uohara A."/>
            <person name="Ohji S."/>
            <person name="Ichikawa N."/>
        </authorList>
    </citation>
    <scope>NUCLEOTIDE SEQUENCE [LARGE SCALE GENOMIC DNA]</scope>
    <source>
        <strain evidence="2 3">NBRC 108608</strain>
    </source>
</reference>
<sequence>MENTPANSSRRDFIKTATQATAGLSVLSGIHIPYVHAQGDDTISVALVGCGGRGTGAASNMMGVKQRTRLVAMADVQENRLEASFNGLSGKHPDRFSVSADTKFIGFDAYKKAIDMLKPNDIVILATPPAFRWVQFQYAIDKGVNVFMEKPICVDAPSGRRMLELGKKAEAKGLKVGVGLMCRHCRVRGELFDRIQQGEIGDIILGRAYRLQGPVGTCFTKPRDVATDPNELIYQIKNFHSFLWASGGAFSDFNIHNIDEICWMKNDFPIEAKATGGRTERGDYVDQNFDHYSVEYTFRDGSKFWLEGRNAMKTHNEFASYVHGSKGMAVVSTAGHFPSKAMTFKGQNKNPKEIIWRGKQPEPNPYDLEWQDLVDAITNGKPYNEVERGAMASLVTVMGRMSAHTGQLVTFDQLMAHDHEFAPNVDKLTMDGAAPLIADASGKYPIPLPGVNGLYEYVVPKA</sequence>
<dbReference type="Gene3D" id="3.40.50.720">
    <property type="entry name" value="NAD(P)-binding Rossmann-like Domain"/>
    <property type="match status" value="1"/>
</dbReference>
<dbReference type="EMBL" id="BKAG01000002">
    <property type="protein sequence ID" value="GEP41130.1"/>
    <property type="molecule type" value="Genomic_DNA"/>
</dbReference>
<dbReference type="InterPro" id="IPR000683">
    <property type="entry name" value="Gfo/Idh/MocA-like_OxRdtase_N"/>
</dbReference>
<dbReference type="InterPro" id="IPR036291">
    <property type="entry name" value="NAD(P)-bd_dom_sf"/>
</dbReference>
<dbReference type="AlphaFoldDB" id="A0A512M322"/>
<dbReference type="PANTHER" id="PTHR43818">
    <property type="entry name" value="BCDNA.GH03377"/>
    <property type="match status" value="1"/>
</dbReference>
<dbReference type="RefSeq" id="WP_146848602.1">
    <property type="nucleotide sequence ID" value="NZ_BKAG01000002.1"/>
</dbReference>
<evidence type="ECO:0000313" key="2">
    <source>
        <dbReference type="EMBL" id="GEP41130.1"/>
    </source>
</evidence>
<dbReference type="PANTHER" id="PTHR43818:SF5">
    <property type="entry name" value="OXIDOREDUCTASE FAMILY PROTEIN"/>
    <property type="match status" value="1"/>
</dbReference>
<comment type="caution">
    <text evidence="2">The sequence shown here is derived from an EMBL/GenBank/DDBJ whole genome shotgun (WGS) entry which is preliminary data.</text>
</comment>
<dbReference type="PROSITE" id="PS51318">
    <property type="entry name" value="TAT"/>
    <property type="match status" value="1"/>
</dbReference>